<organism evidence="2 3">
    <name type="scientific">Qipengyuania citrea</name>
    <dbReference type="NCBI Taxonomy" id="225971"/>
    <lineage>
        <taxon>Bacteria</taxon>
        <taxon>Pseudomonadati</taxon>
        <taxon>Pseudomonadota</taxon>
        <taxon>Alphaproteobacteria</taxon>
        <taxon>Sphingomonadales</taxon>
        <taxon>Erythrobacteraceae</taxon>
        <taxon>Qipengyuania</taxon>
    </lineage>
</organism>
<evidence type="ECO:0008006" key="4">
    <source>
        <dbReference type="Google" id="ProtNLM"/>
    </source>
</evidence>
<evidence type="ECO:0000256" key="1">
    <source>
        <dbReference type="SAM" id="Phobius"/>
    </source>
</evidence>
<reference evidence="2 3" key="1">
    <citation type="submission" date="2019-12" db="EMBL/GenBank/DDBJ databases">
        <title>Genomic-based taxomic classification of the family Erythrobacteraceae.</title>
        <authorList>
            <person name="Xu L."/>
        </authorList>
    </citation>
    <scope>NUCLEOTIDE SEQUENCE [LARGE SCALE GENOMIC DNA]</scope>
    <source>
        <strain evidence="2 3">CGMCC 1.8703</strain>
    </source>
</reference>
<feature type="transmembrane region" description="Helical" evidence="1">
    <location>
        <begin position="25"/>
        <end position="42"/>
    </location>
</feature>
<name>A0A6I4UH85_9SPHN</name>
<sequence length="70" mass="7964">MVERKYCRFKDCLSVATRFDQNIKTFMAMIAIAAFMVDLMSADPRNFPPHSWTSAVRIQGEAAYPLSGIF</sequence>
<evidence type="ECO:0000313" key="2">
    <source>
        <dbReference type="EMBL" id="MXP36865.1"/>
    </source>
</evidence>
<evidence type="ECO:0000313" key="3">
    <source>
        <dbReference type="Proteomes" id="UP000439914"/>
    </source>
</evidence>
<dbReference type="AlphaFoldDB" id="A0A6I4UH85"/>
<dbReference type="EMBL" id="WTYG01000006">
    <property type="protein sequence ID" value="MXP36865.1"/>
    <property type="molecule type" value="Genomic_DNA"/>
</dbReference>
<accession>A0A6I4UH85</accession>
<protein>
    <recommendedName>
        <fullName evidence="4">Transposase</fullName>
    </recommendedName>
</protein>
<keyword evidence="1" id="KW-0812">Transmembrane</keyword>
<keyword evidence="1" id="KW-1133">Transmembrane helix</keyword>
<dbReference type="Proteomes" id="UP000439914">
    <property type="component" value="Unassembled WGS sequence"/>
</dbReference>
<proteinExistence type="predicted"/>
<gene>
    <name evidence="2" type="ORF">GRI55_14020</name>
</gene>
<comment type="caution">
    <text evidence="2">The sequence shown here is derived from an EMBL/GenBank/DDBJ whole genome shotgun (WGS) entry which is preliminary data.</text>
</comment>
<keyword evidence="1" id="KW-0472">Membrane</keyword>